<feature type="transmembrane region" description="Helical" evidence="2">
    <location>
        <begin position="59"/>
        <end position="84"/>
    </location>
</feature>
<sequence length="377" mass="40589">MADLNDDPPQQSNRRTWLRGLGGLALSISIAAVATYVLTRAIKKLDFGHVLAIVQSTDAHLIVVAMALVALSYASLTLYDLFALRTMGRLDIPYRAAALGSFTSYPIAHGIGAVALISPLVRYRMYAPYRLGAMDIANISFLTGLTFWLGNLTALGLSLIIDPDAFGSLEYWPPTLNRLIAATLLCGVVAFVFWSWPGRRSRRWPVRLPSGPAVLLQIVIGLFELSAAALAMYVLIPAELDIDLTRLMAVFIAATLLGFASHAPAGIGLFDATILLGLGGDDQEPLLAALLIFRALYHLLPFVLAFVVFGTVELSRSRSSVTSHRRVQLEPDHAGDDQGEAEQPHRVGRLAVEDHAGDDAPGGADPGPYRVGGAKRQ</sequence>
<dbReference type="AlphaFoldDB" id="M4Z5J2"/>
<evidence type="ECO:0000313" key="3">
    <source>
        <dbReference type="EMBL" id="BAM88357.1"/>
    </source>
</evidence>
<feature type="transmembrane region" description="Helical" evidence="2">
    <location>
        <begin position="175"/>
        <end position="194"/>
    </location>
</feature>
<keyword evidence="2" id="KW-0472">Membrane</keyword>
<protein>
    <submittedName>
        <fullName evidence="3">Uncharacterized protein</fullName>
    </submittedName>
</protein>
<feature type="compositionally biased region" description="Basic and acidic residues" evidence="1">
    <location>
        <begin position="327"/>
        <end position="336"/>
    </location>
</feature>
<dbReference type="HOGENOM" id="CLU_056539_0_0_5"/>
<reference evidence="3 4" key="1">
    <citation type="journal article" date="2013" name="Appl. Environ. Microbiol.">
        <title>Genome analysis suggests that the soil oligotrophic bacterium Agromonas oligotrophica (Bradyrhizobium oligotrophicum) is a nitrogen-fixing symbiont of Aeschynomene indica.</title>
        <authorList>
            <person name="Okubo T."/>
            <person name="Fukushima S."/>
            <person name="Itakura M."/>
            <person name="Oshima K."/>
            <person name="Longtonglang A."/>
            <person name="Teaumroong N."/>
            <person name="Mitsui H."/>
            <person name="Hattori M."/>
            <person name="Hattori R."/>
            <person name="Hattori T."/>
            <person name="Minamisawa K."/>
        </authorList>
    </citation>
    <scope>NUCLEOTIDE SEQUENCE [LARGE SCALE GENOMIC DNA]</scope>
    <source>
        <strain evidence="3 4">S58</strain>
    </source>
</reference>
<dbReference type="EMBL" id="AP012603">
    <property type="protein sequence ID" value="BAM88357.1"/>
    <property type="molecule type" value="Genomic_DNA"/>
</dbReference>
<feature type="region of interest" description="Disordered" evidence="1">
    <location>
        <begin position="323"/>
        <end position="377"/>
    </location>
</feature>
<evidence type="ECO:0000313" key="4">
    <source>
        <dbReference type="Proteomes" id="UP000011841"/>
    </source>
</evidence>
<gene>
    <name evidence="3" type="ORF">S58_23510</name>
</gene>
<evidence type="ECO:0000256" key="2">
    <source>
        <dbReference type="SAM" id="Phobius"/>
    </source>
</evidence>
<name>M4Z5J2_9BRAD</name>
<dbReference type="KEGG" id="aol:S58_23510"/>
<feature type="transmembrane region" description="Helical" evidence="2">
    <location>
        <begin position="247"/>
        <end position="267"/>
    </location>
</feature>
<evidence type="ECO:0000256" key="1">
    <source>
        <dbReference type="SAM" id="MobiDB-lite"/>
    </source>
</evidence>
<feature type="transmembrane region" description="Helical" evidence="2">
    <location>
        <begin position="214"/>
        <end position="235"/>
    </location>
</feature>
<dbReference type="eggNOG" id="COG0392">
    <property type="taxonomic scope" value="Bacteria"/>
</dbReference>
<dbReference type="PANTHER" id="PTHR39087:SF2">
    <property type="entry name" value="UPF0104 MEMBRANE PROTEIN MJ1595"/>
    <property type="match status" value="1"/>
</dbReference>
<dbReference type="PATRIC" id="fig|1245469.3.peg.2408"/>
<feature type="transmembrane region" description="Helical" evidence="2">
    <location>
        <begin position="287"/>
        <end position="309"/>
    </location>
</feature>
<organism evidence="3 4">
    <name type="scientific">Bradyrhizobium oligotrophicum S58</name>
    <dbReference type="NCBI Taxonomy" id="1245469"/>
    <lineage>
        <taxon>Bacteria</taxon>
        <taxon>Pseudomonadati</taxon>
        <taxon>Pseudomonadota</taxon>
        <taxon>Alphaproteobacteria</taxon>
        <taxon>Hyphomicrobiales</taxon>
        <taxon>Nitrobacteraceae</taxon>
        <taxon>Bradyrhizobium</taxon>
    </lineage>
</organism>
<dbReference type="Proteomes" id="UP000011841">
    <property type="component" value="Chromosome"/>
</dbReference>
<feature type="compositionally biased region" description="Low complexity" evidence="1">
    <location>
        <begin position="359"/>
        <end position="368"/>
    </location>
</feature>
<dbReference type="PANTHER" id="PTHR39087">
    <property type="entry name" value="UPF0104 MEMBRANE PROTEIN MJ1595"/>
    <property type="match status" value="1"/>
</dbReference>
<feature type="transmembrane region" description="Helical" evidence="2">
    <location>
        <begin position="141"/>
        <end position="163"/>
    </location>
</feature>
<keyword evidence="4" id="KW-1185">Reference proteome</keyword>
<dbReference type="PROSITE" id="PS51318">
    <property type="entry name" value="TAT"/>
    <property type="match status" value="1"/>
</dbReference>
<dbReference type="STRING" id="1245469.S58_23510"/>
<feature type="transmembrane region" description="Helical" evidence="2">
    <location>
        <begin position="96"/>
        <end position="121"/>
    </location>
</feature>
<keyword evidence="2" id="KW-1133">Transmembrane helix</keyword>
<proteinExistence type="predicted"/>
<feature type="transmembrane region" description="Helical" evidence="2">
    <location>
        <begin position="21"/>
        <end position="39"/>
    </location>
</feature>
<dbReference type="InterPro" id="IPR006311">
    <property type="entry name" value="TAT_signal"/>
</dbReference>
<keyword evidence="2" id="KW-0812">Transmembrane</keyword>
<accession>M4Z5J2</accession>